<dbReference type="SUPFAM" id="SSF53474">
    <property type="entry name" value="alpha/beta-Hydrolases"/>
    <property type="match status" value="1"/>
</dbReference>
<evidence type="ECO:0008006" key="4">
    <source>
        <dbReference type="Google" id="ProtNLM"/>
    </source>
</evidence>
<dbReference type="Gene3D" id="3.40.50.300">
    <property type="entry name" value="P-loop containing nucleotide triphosphate hydrolases"/>
    <property type="match status" value="1"/>
</dbReference>
<feature type="region of interest" description="Disordered" evidence="1">
    <location>
        <begin position="1221"/>
        <end position="1262"/>
    </location>
</feature>
<dbReference type="InParanoid" id="A0A2T3AHG3"/>
<feature type="compositionally biased region" description="Polar residues" evidence="1">
    <location>
        <begin position="363"/>
        <end position="374"/>
    </location>
</feature>
<feature type="compositionally biased region" description="Low complexity" evidence="1">
    <location>
        <begin position="1236"/>
        <end position="1248"/>
    </location>
</feature>
<evidence type="ECO:0000313" key="2">
    <source>
        <dbReference type="EMBL" id="PSR97731.1"/>
    </source>
</evidence>
<dbReference type="InterPro" id="IPR027417">
    <property type="entry name" value="P-loop_NTPase"/>
</dbReference>
<feature type="region of interest" description="Disordered" evidence="1">
    <location>
        <begin position="966"/>
        <end position="1047"/>
    </location>
</feature>
<name>A0A2T3AHG3_9PEZI</name>
<dbReference type="Gene3D" id="3.40.50.1820">
    <property type="entry name" value="alpha/beta hydrolase"/>
    <property type="match status" value="1"/>
</dbReference>
<feature type="compositionally biased region" description="Polar residues" evidence="1">
    <location>
        <begin position="1025"/>
        <end position="1045"/>
    </location>
</feature>
<dbReference type="SUPFAM" id="SSF52540">
    <property type="entry name" value="P-loop containing nucleoside triphosphate hydrolases"/>
    <property type="match status" value="1"/>
</dbReference>
<feature type="region of interest" description="Disordered" evidence="1">
    <location>
        <begin position="352"/>
        <end position="375"/>
    </location>
</feature>
<dbReference type="PANTHER" id="PTHR48187">
    <property type="entry name" value="LD21810P"/>
    <property type="match status" value="1"/>
</dbReference>
<dbReference type="OrthoDB" id="7464126at2759"/>
<feature type="region of interest" description="Disordered" evidence="1">
    <location>
        <begin position="1286"/>
        <end position="1306"/>
    </location>
</feature>
<evidence type="ECO:0000256" key="1">
    <source>
        <dbReference type="SAM" id="MobiDB-lite"/>
    </source>
</evidence>
<dbReference type="Proteomes" id="UP000241462">
    <property type="component" value="Unassembled WGS sequence"/>
</dbReference>
<keyword evidence="3" id="KW-1185">Reference proteome</keyword>
<reference evidence="2 3" key="1">
    <citation type="journal article" date="2018" name="Mycol. Prog.">
        <title>Coniella lustricola, a new species from submerged detritus.</title>
        <authorList>
            <person name="Raudabaugh D.B."/>
            <person name="Iturriaga T."/>
            <person name="Carver A."/>
            <person name="Mondo S."/>
            <person name="Pangilinan J."/>
            <person name="Lipzen A."/>
            <person name="He G."/>
            <person name="Amirebrahimi M."/>
            <person name="Grigoriev I.V."/>
            <person name="Miller A.N."/>
        </authorList>
    </citation>
    <scope>NUCLEOTIDE SEQUENCE [LARGE SCALE GENOMIC DNA]</scope>
    <source>
        <strain evidence="2 3">B22-T-1</strain>
    </source>
</reference>
<feature type="compositionally biased region" description="Low complexity" evidence="1">
    <location>
        <begin position="1084"/>
        <end position="1100"/>
    </location>
</feature>
<dbReference type="InterPro" id="IPR029058">
    <property type="entry name" value="AB_hydrolase_fold"/>
</dbReference>
<protein>
    <recommendedName>
        <fullName evidence="4">DUF676 domain-containing protein</fullName>
    </recommendedName>
</protein>
<feature type="region of interest" description="Disordered" evidence="1">
    <location>
        <begin position="861"/>
        <end position="953"/>
    </location>
</feature>
<feature type="compositionally biased region" description="Polar residues" evidence="1">
    <location>
        <begin position="890"/>
        <end position="907"/>
    </location>
</feature>
<accession>A0A2T3AHG3</accession>
<dbReference type="STRING" id="2025994.A0A2T3AHG3"/>
<dbReference type="EMBL" id="KZ678388">
    <property type="protein sequence ID" value="PSR97731.1"/>
    <property type="molecule type" value="Genomic_DNA"/>
</dbReference>
<feature type="compositionally biased region" description="Low complexity" evidence="1">
    <location>
        <begin position="1146"/>
        <end position="1165"/>
    </location>
</feature>
<sequence length="1323" mass="147783">MKAQFDRNIKRDDVTLVYKHPEAKVDIVLLHGLNGNPVKTWTAANQVYWPADLLPETFKEAGVQANVLVYGYNADVIGTTDKKINANPIHLHAQTLVSYLTTFRKQHTSPRNPIIWVAHSLGGILLKRALQLSDNMRASTHEDQRAIYVSTFAIVFLGTPHEGSDLARWGELLRGIFGVFPRRMWDTDTPLIKTLLKDSETLDNINASFVEIQQRFRIHLVYENQKTDLKGTMALVVDHHSAAPRWYNTTSYGIEADHSGMCKFSSASAPGYRQITSVITDWIRQSSEFIAYRWFSEDQDRRMRAQRNLNELATQFLPDLVSGLSPTVVAAHGTVLNNQILQNAPPSPLPTLPMLPPSQSTTQDSIRSHGTASQLAPEDYRIVPEGFRANSYFVGREAELQELHRMLQDAKRRSRGTSTVLIHCQTGGGKTHMAREYYFRHQQDYSGGMFWLRASSVQELEGEFSRIAKIALKQLRTKVDHHDLKDPAKMIDHVRTWFEGMEDWLIIFDGIMFDQEGIERFFPNHVNTSMILLSTSSAVSGDYHFNNPRPLSLPFMSTQEAQKLLLMEIEKEEPWSQDDLARAAELVLSLEKLPLMIHVIAQHLKSSQEPLSTYLKRYKAKPPRIGRMPAYDLVLDQMQARGAIAALNVLCVLAFLDQHTPVEMLSLGLRVLDKRDTPYKTRDALTHGIQSLNNTLKVLIAFALVERSDRYNLSRASSKTSKRSFELTEDTMDTLHVHTVVQRYLIEYLTDRRLHIFWLERSVEVFLCAFVEANSRIKEKPNVGLPDDYRRFLLHGRKLMQHLVVYEGKHAGELVPVREELEAQLEVIEEEIRNRTKGSQSDIVNQVVGISRISVFDKAKGLSDSDTGTTGSHPGSQRAWTPDETGPSEFFQSPIDSHFLSSYNHQGTPYPVDDDLSTPHITPRPPLSQINTPVPDNRKGRRSSSSSLSRNTKDVFYKLKENFPFGKRRKSSTSTTSKHERPVPTSARTSPGGEYVAKMPFMPPIETRSAKSSPGHGATGPFTPPSLQGTRTSLPRTSHNPQPSFQHHDSIAYLPRQQLTRVESSSLGLDIMATSFGSPEYAISPPMSRESSRPPSTSRGRGSHDSFAGNLAVPATARRVRRTSSPLSRPASSRQFTAQRRRDTSGRYSSSPSPSSPHTASSSKPHLPVSARPPTDPQKPADTSAAVSPPSFVSMPVPRAPTIPATKPSWLESNKILGKIRRLSGKGRAKPGQTDAEPSAASTASSETIEGSRSGGFVIGDGNDRQVISFGEVAVRMDDARGRLQRRLHHAQEAQPESAVSDEGEDVHIAGLAITLPSEKDDS</sequence>
<dbReference type="PANTHER" id="PTHR48187:SF2">
    <property type="entry name" value="LD21810P"/>
    <property type="match status" value="1"/>
</dbReference>
<proteinExistence type="predicted"/>
<feature type="region of interest" description="Disordered" evidence="1">
    <location>
        <begin position="1079"/>
        <end position="1207"/>
    </location>
</feature>
<feature type="compositionally biased region" description="Low complexity" evidence="1">
    <location>
        <begin position="1184"/>
        <end position="1197"/>
    </location>
</feature>
<gene>
    <name evidence="2" type="ORF">BD289DRAFT_403349</name>
</gene>
<feature type="compositionally biased region" description="Polar residues" evidence="1">
    <location>
        <begin position="864"/>
        <end position="879"/>
    </location>
</feature>
<organism evidence="2 3">
    <name type="scientific">Coniella lustricola</name>
    <dbReference type="NCBI Taxonomy" id="2025994"/>
    <lineage>
        <taxon>Eukaryota</taxon>
        <taxon>Fungi</taxon>
        <taxon>Dikarya</taxon>
        <taxon>Ascomycota</taxon>
        <taxon>Pezizomycotina</taxon>
        <taxon>Sordariomycetes</taxon>
        <taxon>Sordariomycetidae</taxon>
        <taxon>Diaporthales</taxon>
        <taxon>Schizoparmaceae</taxon>
        <taxon>Coniella</taxon>
    </lineage>
</organism>
<evidence type="ECO:0000313" key="3">
    <source>
        <dbReference type="Proteomes" id="UP000241462"/>
    </source>
</evidence>